<accession>A0A511R6E8</accession>
<evidence type="ECO:0000256" key="14">
    <source>
        <dbReference type="PIRSR" id="PIRSR000130-1"/>
    </source>
</evidence>
<dbReference type="GO" id="GO:0000166">
    <property type="term" value="F:nucleotide binding"/>
    <property type="evidence" value="ECO:0007669"/>
    <property type="project" value="UniProtKB-UniRule"/>
</dbReference>
<evidence type="ECO:0000256" key="9">
    <source>
        <dbReference type="ARBA" id="ARBA00023002"/>
    </source>
</evidence>
<feature type="binding site" description="in other chain" evidence="13 17">
    <location>
        <position position="314"/>
    </location>
    <ligand>
        <name>K(+)</name>
        <dbReference type="ChEBI" id="CHEBI:29103"/>
        <note>ligand shared between two tetrameric partners</note>
    </ligand>
</feature>
<dbReference type="InterPro" id="IPR046342">
    <property type="entry name" value="CBS_dom_sf"/>
</dbReference>
<dbReference type="Gene3D" id="3.20.20.70">
    <property type="entry name" value="Aldolase class I"/>
    <property type="match status" value="1"/>
</dbReference>
<feature type="active site" description="Thioimidate intermediate" evidence="13 14">
    <location>
        <position position="317"/>
    </location>
</feature>
<feature type="domain" description="CBS" evidence="21">
    <location>
        <begin position="104"/>
        <end position="162"/>
    </location>
</feature>
<comment type="caution">
    <text evidence="13">Lacks conserved residue(s) required for the propagation of feature annotation.</text>
</comment>
<dbReference type="FunFam" id="3.20.20.70:FF:000003">
    <property type="entry name" value="GMP reductase"/>
    <property type="match status" value="1"/>
</dbReference>
<dbReference type="Proteomes" id="UP000321197">
    <property type="component" value="Unassembled WGS sequence"/>
</dbReference>
<dbReference type="EC" id="1.1.1.205" evidence="13 20"/>
<dbReference type="InterPro" id="IPR013785">
    <property type="entry name" value="Aldolase_TIM"/>
</dbReference>
<dbReference type="InterPro" id="IPR015875">
    <property type="entry name" value="IMP_DH/GMP_Rdtase_CS"/>
</dbReference>
<evidence type="ECO:0000256" key="5">
    <source>
        <dbReference type="ARBA" id="ARBA00022737"/>
    </source>
</evidence>
<comment type="similarity">
    <text evidence="2 13 19">Belongs to the IMPDH/GMPR family.</text>
</comment>
<feature type="binding site" evidence="13 15">
    <location>
        <begin position="373"/>
        <end position="374"/>
    </location>
    <ligand>
        <name>IMP</name>
        <dbReference type="ChEBI" id="CHEBI:58053"/>
    </ligand>
</feature>
<dbReference type="GO" id="GO:0006183">
    <property type="term" value="P:GTP biosynthetic process"/>
    <property type="evidence" value="ECO:0007669"/>
    <property type="project" value="TreeGrafter"/>
</dbReference>
<evidence type="ECO:0000256" key="19">
    <source>
        <dbReference type="RuleBase" id="RU003927"/>
    </source>
</evidence>
<evidence type="ECO:0000259" key="21">
    <source>
        <dbReference type="PROSITE" id="PS51371"/>
    </source>
</evidence>
<keyword evidence="10 13" id="KW-0520">NAD</keyword>
<evidence type="ECO:0000256" key="20">
    <source>
        <dbReference type="RuleBase" id="RU003928"/>
    </source>
</evidence>
<organism evidence="22 23">
    <name type="scientific">Meiothermus hypogaeus NBRC 106114</name>
    <dbReference type="NCBI Taxonomy" id="1227553"/>
    <lineage>
        <taxon>Bacteria</taxon>
        <taxon>Thermotogati</taxon>
        <taxon>Deinococcota</taxon>
        <taxon>Deinococci</taxon>
        <taxon>Thermales</taxon>
        <taxon>Thermaceae</taxon>
        <taxon>Meiothermus</taxon>
    </lineage>
</organism>
<dbReference type="RefSeq" id="WP_119341674.1">
    <property type="nucleotide sequence ID" value="NZ_BJXL01000189.1"/>
</dbReference>
<keyword evidence="8 13" id="KW-0630">Potassium</keyword>
<dbReference type="SUPFAM" id="SSF51412">
    <property type="entry name" value="Inosine monophosphate dehydrogenase (IMPDH)"/>
    <property type="match status" value="1"/>
</dbReference>
<dbReference type="CDD" id="cd00381">
    <property type="entry name" value="IMPDH"/>
    <property type="match status" value="1"/>
</dbReference>
<feature type="binding site" evidence="13 15">
    <location>
        <begin position="350"/>
        <end position="352"/>
    </location>
    <ligand>
        <name>IMP</name>
        <dbReference type="ChEBI" id="CHEBI:58053"/>
    </ligand>
</feature>
<feature type="binding site" evidence="13">
    <location>
        <position position="494"/>
    </location>
    <ligand>
        <name>K(+)</name>
        <dbReference type="ChEBI" id="CHEBI:29103"/>
        <note>ligand shared between two tetrameric partners</note>
    </ligand>
</feature>
<keyword evidence="6 13" id="KW-0332">GMP biosynthesis</keyword>
<evidence type="ECO:0000256" key="7">
    <source>
        <dbReference type="ARBA" id="ARBA00022755"/>
    </source>
</evidence>
<dbReference type="OrthoDB" id="9805398at2"/>
<dbReference type="GO" id="GO:0006177">
    <property type="term" value="P:GMP biosynthetic process"/>
    <property type="evidence" value="ECO:0007669"/>
    <property type="project" value="UniProtKB-UniRule"/>
</dbReference>
<evidence type="ECO:0000256" key="1">
    <source>
        <dbReference type="ARBA" id="ARBA00001958"/>
    </source>
</evidence>
<evidence type="ECO:0000256" key="3">
    <source>
        <dbReference type="ARBA" id="ARBA00011881"/>
    </source>
</evidence>
<dbReference type="PROSITE" id="PS00487">
    <property type="entry name" value="IMP_DH_GMP_RED"/>
    <property type="match status" value="1"/>
</dbReference>
<dbReference type="CDD" id="cd04601">
    <property type="entry name" value="CBS_pair_IMPDH"/>
    <property type="match status" value="1"/>
</dbReference>
<keyword evidence="11 18" id="KW-0129">CBS domain</keyword>
<feature type="domain" description="CBS" evidence="21">
    <location>
        <begin position="164"/>
        <end position="223"/>
    </location>
</feature>
<evidence type="ECO:0000256" key="6">
    <source>
        <dbReference type="ARBA" id="ARBA00022749"/>
    </source>
</evidence>
<comment type="subunit">
    <text evidence="3 13">Homotetramer.</text>
</comment>
<dbReference type="SMART" id="SM00116">
    <property type="entry name" value="CBS"/>
    <property type="match status" value="2"/>
</dbReference>
<dbReference type="InterPro" id="IPR005990">
    <property type="entry name" value="IMP_DH"/>
</dbReference>
<dbReference type="AlphaFoldDB" id="A0A511R6E8"/>
<dbReference type="GO" id="GO:0046872">
    <property type="term" value="F:metal ion binding"/>
    <property type="evidence" value="ECO:0007669"/>
    <property type="project" value="UniProtKB-UniRule"/>
</dbReference>
<evidence type="ECO:0000256" key="15">
    <source>
        <dbReference type="PIRSR" id="PIRSR000130-2"/>
    </source>
</evidence>
<evidence type="ECO:0000256" key="17">
    <source>
        <dbReference type="PIRSR" id="PIRSR000130-4"/>
    </source>
</evidence>
<evidence type="ECO:0000256" key="4">
    <source>
        <dbReference type="ARBA" id="ARBA00022723"/>
    </source>
</evidence>
<evidence type="ECO:0000256" key="8">
    <source>
        <dbReference type="ARBA" id="ARBA00022958"/>
    </source>
</evidence>
<feature type="binding site" evidence="13">
    <location>
        <position position="493"/>
    </location>
    <ligand>
        <name>K(+)</name>
        <dbReference type="ChEBI" id="CHEBI:29103"/>
        <note>ligand shared between two tetrameric partners</note>
    </ligand>
</feature>
<dbReference type="PANTHER" id="PTHR11911">
    <property type="entry name" value="INOSINE-5-MONOPHOSPHATE DEHYDROGENASE RELATED"/>
    <property type="match status" value="1"/>
</dbReference>
<reference evidence="22 23" key="1">
    <citation type="submission" date="2019-07" db="EMBL/GenBank/DDBJ databases">
        <title>Whole genome shotgun sequence of Meiothermus hypogaeus NBRC 106114.</title>
        <authorList>
            <person name="Hosoyama A."/>
            <person name="Uohara A."/>
            <person name="Ohji S."/>
            <person name="Ichikawa N."/>
        </authorList>
    </citation>
    <scope>NUCLEOTIDE SEQUENCE [LARGE SCALE GENOMIC DNA]</scope>
    <source>
        <strain evidence="22 23">NBRC 106114</strain>
    </source>
</reference>
<dbReference type="Pfam" id="PF00478">
    <property type="entry name" value="IMPDH"/>
    <property type="match status" value="1"/>
</dbReference>
<keyword evidence="4 13" id="KW-0479">Metal-binding</keyword>
<dbReference type="GO" id="GO:0003938">
    <property type="term" value="F:IMP dehydrogenase activity"/>
    <property type="evidence" value="ECO:0007669"/>
    <property type="project" value="UniProtKB-UniRule"/>
</dbReference>
<dbReference type="InterPro" id="IPR001093">
    <property type="entry name" value="IMP_DH_GMPRt"/>
</dbReference>
<feature type="binding site" evidence="13 16">
    <location>
        <begin position="310"/>
        <end position="312"/>
    </location>
    <ligand>
        <name>NAD(+)</name>
        <dbReference type="ChEBI" id="CHEBI:57540"/>
    </ligand>
</feature>
<dbReference type="PROSITE" id="PS51371">
    <property type="entry name" value="CBS"/>
    <property type="match status" value="2"/>
</dbReference>
<dbReference type="SMART" id="SM01240">
    <property type="entry name" value="IMPDH"/>
    <property type="match status" value="1"/>
</dbReference>
<evidence type="ECO:0000256" key="10">
    <source>
        <dbReference type="ARBA" id="ARBA00023027"/>
    </source>
</evidence>
<dbReference type="EMBL" id="BJXL01000189">
    <property type="protein sequence ID" value="GEM85193.1"/>
    <property type="molecule type" value="Genomic_DNA"/>
</dbReference>
<evidence type="ECO:0000256" key="13">
    <source>
        <dbReference type="HAMAP-Rule" id="MF_01964"/>
    </source>
</evidence>
<comment type="activity regulation">
    <text evidence="13">Mycophenolic acid (MPA) is a non-competitive inhibitor that prevents formation of the closed enzyme conformation by binding to the same site as the amobile flap. In contrast, mizoribine monophosphate (MZP) is a competitive inhibitor that induces the closed conformation. MPA is a potent inhibitor of mammalian IMPDHs but a poor inhibitor of the bacterial enzymes. MZP is a more potent inhibitor of bacterial IMPDH.</text>
</comment>
<evidence type="ECO:0000256" key="18">
    <source>
        <dbReference type="PROSITE-ProRule" id="PRU00703"/>
    </source>
</evidence>
<evidence type="ECO:0000256" key="11">
    <source>
        <dbReference type="ARBA" id="ARBA00023122"/>
    </source>
</evidence>
<keyword evidence="5" id="KW-0677">Repeat</keyword>
<dbReference type="Pfam" id="PF00571">
    <property type="entry name" value="CBS"/>
    <property type="match status" value="2"/>
</dbReference>
<dbReference type="HAMAP" id="MF_01964">
    <property type="entry name" value="IMPDH"/>
    <property type="match status" value="1"/>
</dbReference>
<feature type="binding site" evidence="13 15">
    <location>
        <position position="315"/>
    </location>
    <ligand>
        <name>IMP</name>
        <dbReference type="ChEBI" id="CHEBI:58053"/>
    </ligand>
</feature>
<dbReference type="PIRSF" id="PIRSF000130">
    <property type="entry name" value="IMPDH"/>
    <property type="match status" value="1"/>
</dbReference>
<name>A0A511R6E8_9DEIN</name>
<keyword evidence="7 13" id="KW-0658">Purine biosynthesis</keyword>
<comment type="function">
    <text evidence="13">Catalyzes the conversion of inosine 5'-phosphate (IMP) to xanthosine 5'-phosphate (XMP), the first committed and rate-limiting step in the de novo synthesis of guanine nucleotides, and therefore plays an important role in the regulation of cell growth.</text>
</comment>
<feature type="binding site" evidence="13 15">
    <location>
        <position position="438"/>
    </location>
    <ligand>
        <name>IMP</name>
        <dbReference type="ChEBI" id="CHEBI:58053"/>
    </ligand>
</feature>
<evidence type="ECO:0000313" key="22">
    <source>
        <dbReference type="EMBL" id="GEM85193.1"/>
    </source>
</evidence>
<feature type="binding site" description="in other chain" evidence="13 17">
    <location>
        <position position="312"/>
    </location>
    <ligand>
        <name>K(+)</name>
        <dbReference type="ChEBI" id="CHEBI:29103"/>
        <note>ligand shared between two tetrameric partners</note>
    </ligand>
</feature>
<evidence type="ECO:0000256" key="16">
    <source>
        <dbReference type="PIRSR" id="PIRSR000130-3"/>
    </source>
</evidence>
<evidence type="ECO:0000256" key="12">
    <source>
        <dbReference type="ARBA" id="ARBA00048028"/>
    </source>
</evidence>
<evidence type="ECO:0000256" key="2">
    <source>
        <dbReference type="ARBA" id="ARBA00005502"/>
    </source>
</evidence>
<keyword evidence="9 13" id="KW-0560">Oxidoreductase</keyword>
<sequence length="509" mass="54337">MLEAPSKSRSRTEKIQQEGLTFDDVLLIPAYSEVLPREVDTRTRLSKKLWLNIPILSAAMDTVTEAEMAIAMAREGGLGIIHKNMSPEEQAAMVRKVKRSEAGMIQDPVTLAPNATLEDAERLMREFRIGGLPVVDFYGKLLGLVTNRDLRFERDMGRLVSEVMTPVERLITAPPGTILEEAEALLRQHKIEKLPLVDHEGRLRGLLTLKDLTKRQKFPFAAKDAQGRLLVGAAVGVSKDLEARAQALVEAGVDVLVLDSAHGHSRGILEALRSLKQTFGDAAQVIAGNVATAEGARALAEAGADAVKVGIGPGSICTTRVVTGVGVPQITAIMEAVAGLEGLDVPVVADGGIKYSGDVAKALAAGAHTVMLGSMLAGTQEAPGEEVLKDGRRYKLYRGMGSMGAMRQGSADRYFQDSGTTPRGAGLAQVEAKKLVPEGIEGMVPYKGPVGDVLYQVVGGLRASMGYCGAPDLETFRSETRFTRISSAGLIESHPHGVTITKEAPNYSR</sequence>
<dbReference type="SUPFAM" id="SSF54631">
    <property type="entry name" value="CBS-domain pair"/>
    <property type="match status" value="1"/>
</dbReference>
<feature type="binding site" evidence="13">
    <location>
        <position position="259"/>
    </location>
    <ligand>
        <name>NAD(+)</name>
        <dbReference type="ChEBI" id="CHEBI:57540"/>
    </ligand>
</feature>
<gene>
    <name evidence="13 22" type="primary">guaB</name>
    <name evidence="22" type="ORF">MHY01S_33590</name>
</gene>
<feature type="binding site" evidence="13 15">
    <location>
        <begin position="397"/>
        <end position="401"/>
    </location>
    <ligand>
        <name>IMP</name>
        <dbReference type="ChEBI" id="CHEBI:58053"/>
    </ligand>
</feature>
<comment type="pathway">
    <text evidence="13 20">Purine metabolism; XMP biosynthesis via de novo pathway; XMP from IMP: step 1/1.</text>
</comment>
<comment type="catalytic activity">
    <reaction evidence="12 13 20">
        <text>IMP + NAD(+) + H2O = XMP + NADH + H(+)</text>
        <dbReference type="Rhea" id="RHEA:11708"/>
        <dbReference type="ChEBI" id="CHEBI:15377"/>
        <dbReference type="ChEBI" id="CHEBI:15378"/>
        <dbReference type="ChEBI" id="CHEBI:57464"/>
        <dbReference type="ChEBI" id="CHEBI:57540"/>
        <dbReference type="ChEBI" id="CHEBI:57945"/>
        <dbReference type="ChEBI" id="CHEBI:58053"/>
        <dbReference type="EC" id="1.1.1.205"/>
    </reaction>
</comment>
<proteinExistence type="inferred from homology"/>
<dbReference type="PANTHER" id="PTHR11911:SF111">
    <property type="entry name" value="INOSINE-5'-MONOPHOSPHATE DEHYDROGENASE"/>
    <property type="match status" value="1"/>
</dbReference>
<comment type="cofactor">
    <cofactor evidence="1 13">
        <name>K(+)</name>
        <dbReference type="ChEBI" id="CHEBI:29103"/>
    </cofactor>
</comment>
<dbReference type="InterPro" id="IPR000644">
    <property type="entry name" value="CBS_dom"/>
</dbReference>
<protein>
    <recommendedName>
        <fullName evidence="13 20">Inosine-5'-monophosphate dehydrogenase</fullName>
        <shortName evidence="13">IMP dehydrogenase</shortName>
        <shortName evidence="13">IMPD</shortName>
        <shortName evidence="13">IMPDH</shortName>
        <ecNumber evidence="13 20">1.1.1.205</ecNumber>
    </recommendedName>
</protein>
<feature type="binding site" evidence="16">
    <location>
        <begin position="259"/>
        <end position="261"/>
    </location>
    <ligand>
        <name>NAD(+)</name>
        <dbReference type="ChEBI" id="CHEBI:57540"/>
    </ligand>
</feature>
<evidence type="ECO:0000313" key="23">
    <source>
        <dbReference type="Proteomes" id="UP000321197"/>
    </source>
</evidence>
<feature type="active site" description="Proton acceptor" evidence="13 14">
    <location>
        <position position="413"/>
    </location>
</feature>
<feature type="binding site" evidence="13">
    <location>
        <position position="492"/>
    </location>
    <ligand>
        <name>K(+)</name>
        <dbReference type="ChEBI" id="CHEBI:29103"/>
        <note>ligand shared between two tetrameric partners</note>
    </ligand>
</feature>
<feature type="binding site" description="in other chain" evidence="13 17">
    <location>
        <position position="317"/>
    </location>
    <ligand>
        <name>K(+)</name>
        <dbReference type="ChEBI" id="CHEBI:29103"/>
        <note>ligand shared between two tetrameric partners</note>
    </ligand>
</feature>
<dbReference type="NCBIfam" id="TIGR01302">
    <property type="entry name" value="IMP_dehydrog"/>
    <property type="match status" value="1"/>
</dbReference>
<comment type="caution">
    <text evidence="22">The sequence shown here is derived from an EMBL/GenBank/DDBJ whole genome shotgun (WGS) entry which is preliminary data.</text>
</comment>
<dbReference type="UniPathway" id="UPA00601">
    <property type="reaction ID" value="UER00295"/>
</dbReference>